<feature type="transmembrane region" description="Helical" evidence="2">
    <location>
        <begin position="41"/>
        <end position="62"/>
    </location>
</feature>
<proteinExistence type="predicted"/>
<organism evidence="3 4">
    <name type="scientific">Bifidobacterium mellis</name>
    <dbReference type="NCBI Taxonomy" id="1293823"/>
    <lineage>
        <taxon>Bacteria</taxon>
        <taxon>Bacillati</taxon>
        <taxon>Actinomycetota</taxon>
        <taxon>Actinomycetes</taxon>
        <taxon>Bifidobacteriales</taxon>
        <taxon>Bifidobacteriaceae</taxon>
        <taxon>Bifidobacterium</taxon>
    </lineage>
</organism>
<dbReference type="Proteomes" id="UP000033567">
    <property type="component" value="Unassembled WGS sequence"/>
</dbReference>
<sequence length="185" mass="20012">MRARRTPLAHYLVALVLGLMGGAGISELGMSTRTDLMGVPWLVSVLLFLLGLAILIMAFQVHRYAKGDRKQMDLRFAVNVLIMSKALGIACAALLGWYGSQALISMGHAGAPYYTRVMQECLVASLVCLLDVVAGAVGEWLCQLPPDDGPENPDRRKKSSRRPMADAADTADRAEIKADSSKKHS</sequence>
<evidence type="ECO:0000313" key="3">
    <source>
        <dbReference type="EMBL" id="KJY50499.1"/>
    </source>
</evidence>
<keyword evidence="2" id="KW-0472">Membrane</keyword>
<dbReference type="Pfam" id="PF11377">
    <property type="entry name" value="DUF3180"/>
    <property type="match status" value="1"/>
</dbReference>
<dbReference type="OrthoDB" id="3242755at2"/>
<evidence type="ECO:0000256" key="2">
    <source>
        <dbReference type="SAM" id="Phobius"/>
    </source>
</evidence>
<evidence type="ECO:0000313" key="4">
    <source>
        <dbReference type="Proteomes" id="UP000033567"/>
    </source>
</evidence>
<protein>
    <submittedName>
        <fullName evidence="3">Uncharacterized protein</fullName>
    </submittedName>
</protein>
<keyword evidence="2" id="KW-1133">Transmembrane helix</keyword>
<dbReference type="AlphaFoldDB" id="A0A0F4KWY0"/>
<feature type="region of interest" description="Disordered" evidence="1">
    <location>
        <begin position="145"/>
        <end position="185"/>
    </location>
</feature>
<dbReference type="EMBL" id="JWMF01000007">
    <property type="protein sequence ID" value="KJY50499.1"/>
    <property type="molecule type" value="Genomic_DNA"/>
</dbReference>
<name>A0A0F4KWY0_9BIFI</name>
<keyword evidence="2" id="KW-0812">Transmembrane</keyword>
<feature type="transmembrane region" description="Helical" evidence="2">
    <location>
        <begin position="74"/>
        <end position="98"/>
    </location>
</feature>
<accession>A0A0F4KWY0</accession>
<feature type="compositionally biased region" description="Basic and acidic residues" evidence="1">
    <location>
        <begin position="170"/>
        <end position="185"/>
    </location>
</feature>
<dbReference type="RefSeq" id="WP_045935650.1">
    <property type="nucleotide sequence ID" value="NZ_KQ033885.1"/>
</dbReference>
<dbReference type="PATRIC" id="fig|1684.5.peg.1253"/>
<gene>
    <name evidence="3" type="ORF">JF70_11950</name>
</gene>
<reference evidence="3 4" key="1">
    <citation type="submission" date="2014-12" db="EMBL/GenBank/DDBJ databases">
        <title>Comparative genomics of the lactic acid bacteria isolated from the honey bee gut.</title>
        <authorList>
            <person name="Ellegaard K.M."/>
            <person name="Tamarit D."/>
            <person name="Javelind E."/>
            <person name="Olofsson T."/>
            <person name="Andersson S.G."/>
            <person name="Vasquez A."/>
        </authorList>
    </citation>
    <scope>NUCLEOTIDE SEQUENCE [LARGE SCALE GENOMIC DNA]</scope>
    <source>
        <strain evidence="3 4">Bin7</strain>
    </source>
</reference>
<evidence type="ECO:0000256" key="1">
    <source>
        <dbReference type="SAM" id="MobiDB-lite"/>
    </source>
</evidence>
<dbReference type="InterPro" id="IPR021517">
    <property type="entry name" value="DUF3180"/>
</dbReference>
<keyword evidence="4" id="KW-1185">Reference proteome</keyword>
<comment type="caution">
    <text evidence="3">The sequence shown here is derived from an EMBL/GenBank/DDBJ whole genome shotgun (WGS) entry which is preliminary data.</text>
</comment>